<gene>
    <name evidence="1" type="ORF">BDV96DRAFT_597926</name>
</gene>
<proteinExistence type="predicted"/>
<dbReference type="EMBL" id="ML977319">
    <property type="protein sequence ID" value="KAF2116972.1"/>
    <property type="molecule type" value="Genomic_DNA"/>
</dbReference>
<accession>A0A6A5ZBX6</accession>
<evidence type="ECO:0000313" key="1">
    <source>
        <dbReference type="EMBL" id="KAF2116972.1"/>
    </source>
</evidence>
<evidence type="ECO:0000313" key="2">
    <source>
        <dbReference type="Proteomes" id="UP000799770"/>
    </source>
</evidence>
<name>A0A6A5ZBX6_9PLEO</name>
<dbReference type="Proteomes" id="UP000799770">
    <property type="component" value="Unassembled WGS sequence"/>
</dbReference>
<reference evidence="1" key="1">
    <citation type="journal article" date="2020" name="Stud. Mycol.">
        <title>101 Dothideomycetes genomes: a test case for predicting lifestyles and emergence of pathogens.</title>
        <authorList>
            <person name="Haridas S."/>
            <person name="Albert R."/>
            <person name="Binder M."/>
            <person name="Bloem J."/>
            <person name="Labutti K."/>
            <person name="Salamov A."/>
            <person name="Andreopoulos B."/>
            <person name="Baker S."/>
            <person name="Barry K."/>
            <person name="Bills G."/>
            <person name="Bluhm B."/>
            <person name="Cannon C."/>
            <person name="Castanera R."/>
            <person name="Culley D."/>
            <person name="Daum C."/>
            <person name="Ezra D."/>
            <person name="Gonzalez J."/>
            <person name="Henrissat B."/>
            <person name="Kuo A."/>
            <person name="Liang C."/>
            <person name="Lipzen A."/>
            <person name="Lutzoni F."/>
            <person name="Magnuson J."/>
            <person name="Mondo S."/>
            <person name="Nolan M."/>
            <person name="Ohm R."/>
            <person name="Pangilinan J."/>
            <person name="Park H.-J."/>
            <person name="Ramirez L."/>
            <person name="Alfaro M."/>
            <person name="Sun H."/>
            <person name="Tritt A."/>
            <person name="Yoshinaga Y."/>
            <person name="Zwiers L.-H."/>
            <person name="Turgeon B."/>
            <person name="Goodwin S."/>
            <person name="Spatafora J."/>
            <person name="Crous P."/>
            <person name="Grigoriev I."/>
        </authorList>
    </citation>
    <scope>NUCLEOTIDE SEQUENCE</scope>
    <source>
        <strain evidence="1">CBS 627.86</strain>
    </source>
</reference>
<protein>
    <submittedName>
        <fullName evidence="1">Uncharacterized protein</fullName>
    </submittedName>
</protein>
<organism evidence="1 2">
    <name type="scientific">Lophiotrema nucula</name>
    <dbReference type="NCBI Taxonomy" id="690887"/>
    <lineage>
        <taxon>Eukaryota</taxon>
        <taxon>Fungi</taxon>
        <taxon>Dikarya</taxon>
        <taxon>Ascomycota</taxon>
        <taxon>Pezizomycotina</taxon>
        <taxon>Dothideomycetes</taxon>
        <taxon>Pleosporomycetidae</taxon>
        <taxon>Pleosporales</taxon>
        <taxon>Lophiotremataceae</taxon>
        <taxon>Lophiotrema</taxon>
    </lineage>
</organism>
<sequence>MPSRRLETRDSDDNYIRHLVMWDLRNRDCNSPMQSTDRRQRALLGWWQLGWVLKLNERACWTIAAKNSGTHWAQHVDYPQSLSLWLLGGLTLLSYFCDLLIRNKHPECSQ</sequence>
<keyword evidence="2" id="KW-1185">Reference proteome</keyword>
<dbReference type="AlphaFoldDB" id="A0A6A5ZBX6"/>